<dbReference type="Proteomes" id="UP000722791">
    <property type="component" value="Unassembled WGS sequence"/>
</dbReference>
<name>A0A8J4GE24_9CHLO</name>
<feature type="region of interest" description="Disordered" evidence="1">
    <location>
        <begin position="1"/>
        <end position="29"/>
    </location>
</feature>
<dbReference type="EMBL" id="BNCQ01000018">
    <property type="protein sequence ID" value="GIM05232.1"/>
    <property type="molecule type" value="Genomic_DNA"/>
</dbReference>
<feature type="non-terminal residue" evidence="2">
    <location>
        <position position="1"/>
    </location>
</feature>
<comment type="caution">
    <text evidence="2">The sequence shown here is derived from an EMBL/GenBank/DDBJ whole genome shotgun (WGS) entry which is preliminary data.</text>
</comment>
<evidence type="ECO:0000313" key="3">
    <source>
        <dbReference type="Proteomes" id="UP000722791"/>
    </source>
</evidence>
<proteinExistence type="predicted"/>
<sequence>PASPIRLMPTATRTSPVSSVPAAYGSPSRQPLGPSLTRRMVLLFLRLIDIAAVGAAGCAIGEYDRGFRSRFIIADPTAIPACTLSCATSPACPAAYDGCGAR</sequence>
<accession>A0A8J4GE24</accession>
<dbReference type="AlphaFoldDB" id="A0A8J4GE24"/>
<protein>
    <submittedName>
        <fullName evidence="2">Uncharacterized protein</fullName>
    </submittedName>
</protein>
<evidence type="ECO:0000256" key="1">
    <source>
        <dbReference type="SAM" id="MobiDB-lite"/>
    </source>
</evidence>
<reference evidence="2" key="1">
    <citation type="journal article" date="2021" name="Proc. Natl. Acad. Sci. U.S.A.">
        <title>Three genomes in the algal genus Volvox reveal the fate of a haploid sex-determining region after a transition to homothallism.</title>
        <authorList>
            <person name="Yamamoto K."/>
            <person name="Hamaji T."/>
            <person name="Kawai-Toyooka H."/>
            <person name="Matsuzaki R."/>
            <person name="Takahashi F."/>
            <person name="Nishimura Y."/>
            <person name="Kawachi M."/>
            <person name="Noguchi H."/>
            <person name="Minakuchi Y."/>
            <person name="Umen J.G."/>
            <person name="Toyoda A."/>
            <person name="Nozaki H."/>
        </authorList>
    </citation>
    <scope>NUCLEOTIDE SEQUENCE</scope>
    <source>
        <strain evidence="2">NIES-3785</strain>
    </source>
</reference>
<evidence type="ECO:0000313" key="2">
    <source>
        <dbReference type="EMBL" id="GIM05232.1"/>
    </source>
</evidence>
<feature type="non-terminal residue" evidence="2">
    <location>
        <position position="102"/>
    </location>
</feature>
<gene>
    <name evidence="2" type="ORF">Vretimale_9681</name>
</gene>
<organism evidence="2 3">
    <name type="scientific">Volvox reticuliferus</name>
    <dbReference type="NCBI Taxonomy" id="1737510"/>
    <lineage>
        <taxon>Eukaryota</taxon>
        <taxon>Viridiplantae</taxon>
        <taxon>Chlorophyta</taxon>
        <taxon>core chlorophytes</taxon>
        <taxon>Chlorophyceae</taxon>
        <taxon>CS clade</taxon>
        <taxon>Chlamydomonadales</taxon>
        <taxon>Volvocaceae</taxon>
        <taxon>Volvox</taxon>
    </lineage>
</organism>